<proteinExistence type="predicted"/>
<dbReference type="EMBL" id="AP029266">
    <property type="protein sequence ID" value="BFG00306.1"/>
    <property type="molecule type" value="Genomic_DNA"/>
</dbReference>
<keyword evidence="3" id="KW-1185">Reference proteome</keyword>
<feature type="region of interest" description="Disordered" evidence="1">
    <location>
        <begin position="48"/>
        <end position="81"/>
    </location>
</feature>
<protein>
    <submittedName>
        <fullName evidence="2">Cell wall protein IFF6-like</fullName>
    </submittedName>
</protein>
<accession>A0AAU9FXM2</accession>
<evidence type="ECO:0000313" key="2">
    <source>
        <dbReference type="EMBL" id="BFG00306.1"/>
    </source>
</evidence>
<reference evidence="2 3" key="1">
    <citation type="submission" date="2024-02" db="EMBL/GenBank/DDBJ databases">
        <title>A chromosome-level genome assembly of Drosophila madeirensis, a fruit fly species endemic to Madeira island.</title>
        <authorList>
            <person name="Tomihara K."/>
            <person name="Llopart A."/>
            <person name="Yamamoto D."/>
        </authorList>
    </citation>
    <scope>NUCLEOTIDE SEQUENCE [LARGE SCALE GENOMIC DNA]</scope>
    <source>
        <strain evidence="2 3">RF1</strain>
    </source>
</reference>
<feature type="compositionally biased region" description="Polar residues" evidence="1">
    <location>
        <begin position="58"/>
        <end position="68"/>
    </location>
</feature>
<organism evidence="2 3">
    <name type="scientific">Drosophila madeirensis</name>
    <name type="common">Fruit fly</name>
    <dbReference type="NCBI Taxonomy" id="30013"/>
    <lineage>
        <taxon>Eukaryota</taxon>
        <taxon>Metazoa</taxon>
        <taxon>Ecdysozoa</taxon>
        <taxon>Arthropoda</taxon>
        <taxon>Hexapoda</taxon>
        <taxon>Insecta</taxon>
        <taxon>Pterygota</taxon>
        <taxon>Neoptera</taxon>
        <taxon>Endopterygota</taxon>
        <taxon>Diptera</taxon>
        <taxon>Brachycera</taxon>
        <taxon>Muscomorpha</taxon>
        <taxon>Ephydroidea</taxon>
        <taxon>Drosophilidae</taxon>
        <taxon>Drosophila</taxon>
        <taxon>Sophophora</taxon>
    </lineage>
</organism>
<evidence type="ECO:0000313" key="3">
    <source>
        <dbReference type="Proteomes" id="UP001500889"/>
    </source>
</evidence>
<gene>
    <name evidence="2" type="ORF">DMAD_00333</name>
</gene>
<name>A0AAU9FXM2_DROMD</name>
<dbReference type="AlphaFoldDB" id="A0AAU9FXM2"/>
<dbReference type="Proteomes" id="UP001500889">
    <property type="component" value="Chromosome A"/>
</dbReference>
<evidence type="ECO:0000256" key="1">
    <source>
        <dbReference type="SAM" id="MobiDB-lite"/>
    </source>
</evidence>
<sequence length="254" mass="26931">MSGGMQGSPKTTLKAAITAAIGNVSGGASSSGIVDELKQVIVDDNSSGIGSGSGSGSAILQQESAGTDSSSSSYGRGNRNVRSDVSEGRLTICNVIFGNDNQTGGHSNNNSNSNSNGNGNSTSGIFYRIIRCVDRLLRRWLPGYNYLRGGSGSAELSAGTGGNAPEYVSCVDASNAAELQWINEQQQQVLSEVRVREQGSSSTMTGHRNKWLTNEYLSGGITRAEFSAHLEHILQKRMHKDNKQQVLPRGHHQN</sequence>